<comment type="domain">
    <text evidence="17">The zinc finger and the transactivation region are involved in PTGS suppression.</text>
</comment>
<proteinExistence type="inferred from homology"/>
<keyword evidence="5 17" id="KW-0941">Suppressor of RNA silencing</keyword>
<dbReference type="InterPro" id="IPR000942">
    <property type="entry name" value="Gemini_AL2"/>
</dbReference>
<keyword evidence="15 17" id="KW-1035">Host cytoplasm</keyword>
<evidence type="ECO:0000256" key="18">
    <source>
        <dbReference type="SAM" id="MobiDB-lite"/>
    </source>
</evidence>
<comment type="subunit">
    <text evidence="17">Monomer. Homodimer. Homooligomer. Self-interaction correlates with nuclear localization and efficient activation of transcription.</text>
</comment>
<evidence type="ECO:0000256" key="1">
    <source>
        <dbReference type="ARBA" id="ARBA00004147"/>
    </source>
</evidence>
<dbReference type="GO" id="GO:0008270">
    <property type="term" value="F:zinc ion binding"/>
    <property type="evidence" value="ECO:0007669"/>
    <property type="project" value="UniProtKB-KW"/>
</dbReference>
<evidence type="ECO:0000256" key="13">
    <source>
        <dbReference type="ARBA" id="ARBA00023125"/>
    </source>
</evidence>
<name>U5YJP9_9GEMI</name>
<evidence type="ECO:0000256" key="12">
    <source>
        <dbReference type="ARBA" id="ARBA00022833"/>
    </source>
</evidence>
<keyword evidence="16" id="KW-0899">Viral immunoevasion</keyword>
<keyword evidence="7 17" id="KW-1048">Host nucleus</keyword>
<keyword evidence="9" id="KW-1090">Inhibition of host innate immune response by virus</keyword>
<evidence type="ECO:0000256" key="3">
    <source>
        <dbReference type="ARBA" id="ARBA00007672"/>
    </source>
</evidence>
<keyword evidence="10 17" id="KW-0479">Metal-binding</keyword>
<evidence type="ECO:0000256" key="15">
    <source>
        <dbReference type="ARBA" id="ARBA00023200"/>
    </source>
</evidence>
<evidence type="ECO:0000256" key="9">
    <source>
        <dbReference type="ARBA" id="ARBA00022632"/>
    </source>
</evidence>
<evidence type="ECO:0000256" key="8">
    <source>
        <dbReference type="ARBA" id="ARBA00022581"/>
    </source>
</evidence>
<keyword evidence="6" id="KW-0597">Phosphoprotein</keyword>
<keyword evidence="14 17" id="KW-0010">Activator</keyword>
<evidence type="ECO:0000256" key="4">
    <source>
        <dbReference type="ARBA" id="ARBA00014388"/>
    </source>
</evidence>
<evidence type="ECO:0000256" key="5">
    <source>
        <dbReference type="ARBA" id="ARBA00022463"/>
    </source>
</evidence>
<keyword evidence="12 17" id="KW-0862">Zinc</keyword>
<dbReference type="GO" id="GO:0052170">
    <property type="term" value="P:symbiont-mediated suppression of host innate immune response"/>
    <property type="evidence" value="ECO:0007669"/>
    <property type="project" value="UniProtKB-KW"/>
</dbReference>
<dbReference type="GO" id="GO:0003677">
    <property type="term" value="F:DNA binding"/>
    <property type="evidence" value="ECO:0007669"/>
    <property type="project" value="UniProtKB-KW"/>
</dbReference>
<feature type="compositionally biased region" description="Basic and acidic residues" evidence="18">
    <location>
        <begin position="83"/>
        <end position="98"/>
    </location>
</feature>
<comment type="similarity">
    <text evidence="3 17">Belongs to the geminiviridae transcriptional activator protein family.</text>
</comment>
<evidence type="ECO:0000256" key="11">
    <source>
        <dbReference type="ARBA" id="ARBA00022771"/>
    </source>
</evidence>
<comment type="subcellular location">
    <subcellularLocation>
        <location evidence="2 17">Host cytoplasm</location>
    </subcellularLocation>
    <subcellularLocation>
        <location evidence="1 17">Host nucleus</location>
    </subcellularLocation>
</comment>
<comment type="function">
    <text evidence="17">Strong activator of the late viral genes promoters. Acts as a suppressor of RNA-mediated gene silencing, also known as post-transcriptional gene silencing (PTGS), a mechanism of plant viral defense that limits the accumulation of viral RNAs. Also suppresses the host basal defense by interacting with and inhibiting SNF1 kinase, a key regulator of cell metabolism implicated in innate antiviral defense. Determines pathogenicity.</text>
</comment>
<dbReference type="GO" id="GO:0005198">
    <property type="term" value="F:structural molecule activity"/>
    <property type="evidence" value="ECO:0007669"/>
    <property type="project" value="InterPro"/>
</dbReference>
<accession>U5YJP9</accession>
<dbReference type="GO" id="GO:0030430">
    <property type="term" value="C:host cell cytoplasm"/>
    <property type="evidence" value="ECO:0007669"/>
    <property type="project" value="UniProtKB-SubCell"/>
</dbReference>
<keyword evidence="13 17" id="KW-0238">DNA-binding</keyword>
<dbReference type="EMBL" id="KF435136">
    <property type="protein sequence ID" value="AGZ91417.1"/>
    <property type="molecule type" value="Genomic_DNA"/>
</dbReference>
<evidence type="ECO:0000256" key="16">
    <source>
        <dbReference type="ARBA" id="ARBA00023280"/>
    </source>
</evidence>
<protein>
    <recommendedName>
        <fullName evidence="4 17">Transcriptional activator protein</fullName>
        <shortName evidence="17">TrAP</shortName>
    </recommendedName>
</protein>
<dbReference type="GO" id="GO:0019028">
    <property type="term" value="C:viral capsid"/>
    <property type="evidence" value="ECO:0007669"/>
    <property type="project" value="InterPro"/>
</dbReference>
<evidence type="ECO:0000256" key="14">
    <source>
        <dbReference type="ARBA" id="ARBA00023159"/>
    </source>
</evidence>
<evidence type="ECO:0000256" key="7">
    <source>
        <dbReference type="ARBA" id="ARBA00022562"/>
    </source>
</evidence>
<evidence type="ECO:0000313" key="19">
    <source>
        <dbReference type="EMBL" id="AGZ91417.1"/>
    </source>
</evidence>
<feature type="compositionally biased region" description="Polar residues" evidence="18">
    <location>
        <begin position="100"/>
        <end position="111"/>
    </location>
</feature>
<dbReference type="Pfam" id="PF01440">
    <property type="entry name" value="Gemini_AL2"/>
    <property type="match status" value="1"/>
</dbReference>
<keyword evidence="8 17" id="KW-0945">Host-virus interaction</keyword>
<dbReference type="PRINTS" id="PR00230">
    <property type="entry name" value="GEMCOATAL2"/>
</dbReference>
<evidence type="ECO:0000256" key="2">
    <source>
        <dbReference type="ARBA" id="ARBA00004192"/>
    </source>
</evidence>
<keyword evidence="11 17" id="KW-0863">Zinc-finger</keyword>
<evidence type="ECO:0000256" key="10">
    <source>
        <dbReference type="ARBA" id="ARBA00022723"/>
    </source>
</evidence>
<dbReference type="GO" id="GO:0042025">
    <property type="term" value="C:host cell nucleus"/>
    <property type="evidence" value="ECO:0007669"/>
    <property type="project" value="UniProtKB-SubCell"/>
</dbReference>
<evidence type="ECO:0000256" key="17">
    <source>
        <dbReference type="RuleBase" id="RU363028"/>
    </source>
</evidence>
<gene>
    <name evidence="19" type="primary">AC2</name>
</gene>
<organism evidence="19">
    <name type="scientific">Tomato yellow leaf curl virus</name>
    <dbReference type="NCBI Taxonomy" id="10832"/>
    <lineage>
        <taxon>Viruses</taxon>
        <taxon>Monodnaviria</taxon>
        <taxon>Shotokuvirae</taxon>
        <taxon>Cressdnaviricota</taxon>
        <taxon>Repensiviricetes</taxon>
        <taxon>Geplafuvirales</taxon>
        <taxon>Geminiviridae</taxon>
        <taxon>Begomovirus</taxon>
        <taxon>Begomovirus coheni</taxon>
    </lineage>
</organism>
<evidence type="ECO:0000256" key="6">
    <source>
        <dbReference type="ARBA" id="ARBA00022553"/>
    </source>
</evidence>
<feature type="region of interest" description="Disordered" evidence="18">
    <location>
        <begin position="73"/>
        <end position="111"/>
    </location>
</feature>
<reference evidence="19" key="1">
    <citation type="submission" date="2013-07" db="EMBL/GenBank/DDBJ databases">
        <authorList>
            <person name="Rezk A.A."/>
            <person name="Alhudaib K.A."/>
            <person name="El-Araby W.S."/>
        </authorList>
    </citation>
    <scope>NUCLEOTIDE SEQUENCE</scope>
    <source>
        <strain evidence="19">TYLCV-SA</strain>
    </source>
</reference>
<sequence length="132" mass="15025">MQPSSPSTSHCSQVPIKAKHSIAKKKIIRRRRVDLDCGCSYYLHLNCINHGFTHRGTHHCSSRAEWGFFMGDRKSPGFQKGGSRREAISNESRRHFNADEIQSQHQARTGDSLMLSQHPSLDELTASDWSYL</sequence>